<feature type="transmembrane region" description="Helical" evidence="7">
    <location>
        <begin position="93"/>
        <end position="117"/>
    </location>
</feature>
<sequence length="408" mass="42403">MTANDNSARAAQPAAGSAPEVFRVFLKLGLTSFGGPIAHLGYFRDELVVRRKWIDEEGYADLVALCQFLPGPASSQVGFSLGVLRGNGLLGGFAAWLAFTMPSAAILFALALSAAAFTGTAAEGVLHGLKLVAVAVVAQAIWGMAKSLAPDRERAGIALAGIAIVVFIGGSFGQIGAIALGTIAGLWLCRNELSKPTGHLRFPVSRRNGAVALFLFAALFVIPPLLVMTTSHQAVALFDAFYRSGALVFGGGHVVLPLLQAQVVAPGWVTNESFLVGYGLAQAVPGPLFTFSAYLGAVMGPMPNGLAGASIAVVAIFLPGLLLVYGMLPYWDALRLRPIAQAAMRGANAAVVGILGAALYDPVWTSAVFSPRDFALALAGFLLLTVWKVQPWIVVAVLAVSGTLVHII</sequence>
<dbReference type="PANTHER" id="PTHR33567">
    <property type="entry name" value="CHROMATE ION TRANSPORTER (EUROFUNG)"/>
    <property type="match status" value="1"/>
</dbReference>
<evidence type="ECO:0000256" key="6">
    <source>
        <dbReference type="ARBA" id="ARBA00023136"/>
    </source>
</evidence>
<keyword evidence="5 7" id="KW-1133">Transmembrane helix</keyword>
<evidence type="ECO:0000256" key="4">
    <source>
        <dbReference type="ARBA" id="ARBA00022692"/>
    </source>
</evidence>
<evidence type="ECO:0000313" key="8">
    <source>
        <dbReference type="EMBL" id="OIS95154.1"/>
    </source>
</evidence>
<feature type="transmembrane region" description="Helical" evidence="7">
    <location>
        <begin position="389"/>
        <end position="407"/>
    </location>
</feature>
<dbReference type="GO" id="GO:0015109">
    <property type="term" value="F:chromate transmembrane transporter activity"/>
    <property type="evidence" value="ECO:0007669"/>
    <property type="project" value="InterPro"/>
</dbReference>
<keyword evidence="6 7" id="KW-0472">Membrane</keyword>
<name>A0A1J6I891_9HYPH</name>
<evidence type="ECO:0000313" key="9">
    <source>
        <dbReference type="Proteomes" id="UP000182985"/>
    </source>
</evidence>
<feature type="transmembrane region" description="Helical" evidence="7">
    <location>
        <begin position="349"/>
        <end position="369"/>
    </location>
</feature>
<dbReference type="InterPro" id="IPR014047">
    <property type="entry name" value="Chr_Tranpt_l_chain"/>
</dbReference>
<comment type="similarity">
    <text evidence="2">Belongs to the chromate ion transporter (CHR) (TC 2.A.51) family.</text>
</comment>
<dbReference type="Pfam" id="PF02417">
    <property type="entry name" value="Chromate_transp"/>
    <property type="match status" value="2"/>
</dbReference>
<evidence type="ECO:0000256" key="1">
    <source>
        <dbReference type="ARBA" id="ARBA00004651"/>
    </source>
</evidence>
<feature type="transmembrane region" description="Helical" evidence="7">
    <location>
        <begin position="306"/>
        <end position="328"/>
    </location>
</feature>
<keyword evidence="9" id="KW-1185">Reference proteome</keyword>
<dbReference type="AlphaFoldDB" id="A0A1J6I891"/>
<keyword evidence="4 7" id="KW-0812">Transmembrane</keyword>
<dbReference type="NCBIfam" id="TIGR00937">
    <property type="entry name" value="2A51"/>
    <property type="match status" value="1"/>
</dbReference>
<accession>A0A1J6I891</accession>
<evidence type="ECO:0000256" key="7">
    <source>
        <dbReference type="SAM" id="Phobius"/>
    </source>
</evidence>
<dbReference type="OrthoDB" id="8969999at2"/>
<dbReference type="GO" id="GO:0005886">
    <property type="term" value="C:plasma membrane"/>
    <property type="evidence" value="ECO:0007669"/>
    <property type="project" value="UniProtKB-SubCell"/>
</dbReference>
<reference evidence="8 9" key="1">
    <citation type="submission" date="2016-10" db="EMBL/GenBank/DDBJ databases">
        <title>The Draft Genome Sequence of the Potato Rhizosphere Bacteria Ochrobactrum sp. IPA7.2.</title>
        <authorList>
            <person name="Gogoleva N.E."/>
            <person name="Khlopko Y.A."/>
            <person name="Burygin G.L."/>
            <person name="Plotnikov A.O."/>
        </authorList>
    </citation>
    <scope>NUCLEOTIDE SEQUENCE [LARGE SCALE GENOMIC DNA]</scope>
    <source>
        <strain evidence="8 9">IPA7.2</strain>
    </source>
</reference>
<feature type="transmembrane region" description="Helical" evidence="7">
    <location>
        <begin position="210"/>
        <end position="228"/>
    </location>
</feature>
<dbReference type="RefSeq" id="WP_071630520.1">
    <property type="nucleotide sequence ID" value="NZ_MOEC01000002.1"/>
</dbReference>
<organism evidence="8 9">
    <name type="scientific">Brucella cytisi</name>
    <dbReference type="NCBI Taxonomy" id="407152"/>
    <lineage>
        <taxon>Bacteria</taxon>
        <taxon>Pseudomonadati</taxon>
        <taxon>Pseudomonadota</taxon>
        <taxon>Alphaproteobacteria</taxon>
        <taxon>Hyphomicrobiales</taxon>
        <taxon>Brucellaceae</taxon>
        <taxon>Brucella/Ochrobactrum group</taxon>
        <taxon>Brucella</taxon>
    </lineage>
</organism>
<dbReference type="EMBL" id="MOEC01000002">
    <property type="protein sequence ID" value="OIS95154.1"/>
    <property type="molecule type" value="Genomic_DNA"/>
</dbReference>
<gene>
    <name evidence="8" type="ORF">BLA27_02295</name>
</gene>
<feature type="transmembrane region" description="Helical" evidence="7">
    <location>
        <begin position="157"/>
        <end position="189"/>
    </location>
</feature>
<dbReference type="Proteomes" id="UP000182985">
    <property type="component" value="Unassembled WGS sequence"/>
</dbReference>
<evidence type="ECO:0000256" key="3">
    <source>
        <dbReference type="ARBA" id="ARBA00022475"/>
    </source>
</evidence>
<dbReference type="PANTHER" id="PTHR33567:SF3">
    <property type="entry name" value="CHROMATE ION TRANSPORTER (EUROFUNG)"/>
    <property type="match status" value="1"/>
</dbReference>
<evidence type="ECO:0000256" key="5">
    <source>
        <dbReference type="ARBA" id="ARBA00022989"/>
    </source>
</evidence>
<feature type="transmembrane region" description="Helical" evidence="7">
    <location>
        <begin position="273"/>
        <end position="294"/>
    </location>
</feature>
<comment type="subcellular location">
    <subcellularLocation>
        <location evidence="1">Cell membrane</location>
        <topology evidence="1">Multi-pass membrane protein</topology>
    </subcellularLocation>
</comment>
<keyword evidence="3" id="KW-1003">Cell membrane</keyword>
<feature type="transmembrane region" description="Helical" evidence="7">
    <location>
        <begin position="124"/>
        <end position="145"/>
    </location>
</feature>
<feature type="transmembrane region" description="Helical" evidence="7">
    <location>
        <begin position="240"/>
        <end position="261"/>
    </location>
</feature>
<dbReference type="PIRSF" id="PIRSF004810">
    <property type="entry name" value="ChrA"/>
    <property type="match status" value="1"/>
</dbReference>
<evidence type="ECO:0000256" key="2">
    <source>
        <dbReference type="ARBA" id="ARBA00005262"/>
    </source>
</evidence>
<comment type="caution">
    <text evidence="8">The sequence shown here is derived from an EMBL/GenBank/DDBJ whole genome shotgun (WGS) entry which is preliminary data.</text>
</comment>
<protein>
    <submittedName>
        <fullName evidence="8">Chromate transporter</fullName>
    </submittedName>
</protein>
<dbReference type="InterPro" id="IPR003370">
    <property type="entry name" value="Chromate_transpt"/>
</dbReference>
<proteinExistence type="inferred from homology"/>